<reference evidence="1 2" key="1">
    <citation type="submission" date="2016-02" db="EMBL/GenBank/DDBJ databases">
        <title>Genome sequencing of a beta-galactosidase producing bacteria Rhizobium sp. 59.</title>
        <authorList>
            <person name="Wang D."/>
            <person name="Kot W."/>
            <person name="Qin Y."/>
            <person name="Hansen L."/>
            <person name="Naqvi K."/>
            <person name="Rensing C."/>
        </authorList>
    </citation>
    <scope>NUCLEOTIDE SEQUENCE [LARGE SCALE GENOMIC DNA]</scope>
    <source>
        <strain evidence="1 2">59</strain>
    </source>
</reference>
<evidence type="ECO:0000313" key="1">
    <source>
        <dbReference type="EMBL" id="OJF97412.1"/>
    </source>
</evidence>
<keyword evidence="2" id="KW-1185">Reference proteome</keyword>
<sequence>MDEDALAACCRFPTRAGAIVELSVRDEEFRDLCADFATAEAELHRWRGSNHVLRDQRVSEYAVLVEALAGEIVSMLENASVVPFPRR</sequence>
<protein>
    <submittedName>
        <fullName evidence="1">Uncharacterized protein</fullName>
    </submittedName>
</protein>
<organism evidence="1 2">
    <name type="scientific">Pararhizobium antarcticum</name>
    <dbReference type="NCBI Taxonomy" id="1798805"/>
    <lineage>
        <taxon>Bacteria</taxon>
        <taxon>Pseudomonadati</taxon>
        <taxon>Pseudomonadota</taxon>
        <taxon>Alphaproteobacteria</taxon>
        <taxon>Hyphomicrobiales</taxon>
        <taxon>Rhizobiaceae</taxon>
        <taxon>Rhizobium/Agrobacterium group</taxon>
        <taxon>Pararhizobium</taxon>
    </lineage>
</organism>
<proteinExistence type="predicted"/>
<dbReference type="AlphaFoldDB" id="A0A657LX56"/>
<dbReference type="RefSeq" id="WP_071833022.1">
    <property type="nucleotide sequence ID" value="NZ_LSRP01000083.1"/>
</dbReference>
<dbReference type="OrthoDB" id="8162522at2"/>
<gene>
    <name evidence="1" type="ORF">AX760_16960</name>
</gene>
<accession>A0A657LX56</accession>
<dbReference type="Proteomes" id="UP000182661">
    <property type="component" value="Unassembled WGS sequence"/>
</dbReference>
<name>A0A657LX56_9HYPH</name>
<comment type="caution">
    <text evidence="1">The sequence shown here is derived from an EMBL/GenBank/DDBJ whole genome shotgun (WGS) entry which is preliminary data.</text>
</comment>
<dbReference type="EMBL" id="LSRP01000083">
    <property type="protein sequence ID" value="OJF97412.1"/>
    <property type="molecule type" value="Genomic_DNA"/>
</dbReference>
<evidence type="ECO:0000313" key="2">
    <source>
        <dbReference type="Proteomes" id="UP000182661"/>
    </source>
</evidence>